<feature type="coiled-coil region" evidence="1">
    <location>
        <begin position="154"/>
        <end position="188"/>
    </location>
</feature>
<dbReference type="AlphaFoldDB" id="E1ZRM9"/>
<keyword evidence="1" id="KW-0175">Coiled coil</keyword>
<evidence type="ECO:0000256" key="1">
    <source>
        <dbReference type="SAM" id="Coils"/>
    </source>
</evidence>
<reference evidence="2 3" key="1">
    <citation type="journal article" date="2010" name="Plant Cell">
        <title>The Chlorella variabilis NC64A genome reveals adaptation to photosymbiosis, coevolution with viruses, and cryptic sex.</title>
        <authorList>
            <person name="Blanc G."/>
            <person name="Duncan G."/>
            <person name="Agarkova I."/>
            <person name="Borodovsky M."/>
            <person name="Gurnon J."/>
            <person name="Kuo A."/>
            <person name="Lindquist E."/>
            <person name="Lucas S."/>
            <person name="Pangilinan J."/>
            <person name="Polle J."/>
            <person name="Salamov A."/>
            <person name="Terry A."/>
            <person name="Yamada T."/>
            <person name="Dunigan D.D."/>
            <person name="Grigoriev I.V."/>
            <person name="Claverie J.M."/>
            <person name="Van Etten J.L."/>
        </authorList>
    </citation>
    <scope>NUCLEOTIDE SEQUENCE [LARGE SCALE GENOMIC DNA]</scope>
    <source>
        <strain evidence="2 3">NC64A</strain>
    </source>
</reference>
<dbReference type="RefSeq" id="XP_005843594.1">
    <property type="nucleotide sequence ID" value="XM_005843532.1"/>
</dbReference>
<gene>
    <name evidence="2" type="ORF">CHLNCDRAFT_59204</name>
</gene>
<dbReference type="KEGG" id="cvr:CHLNCDRAFT_59204"/>
<name>E1ZRM9_CHLVA</name>
<sequence>MNFVQPAPVDQVPDGLAVEPGQADQVLKQFVDRCVVDLAARAGGGAGLPNGQLFTDLVNTAGWAIGELEVAGRLTQGILQVVQPAVGPAVQQAMQQEGIQETVQQAAGPAVQQAVQQELPQVMQGIQQGLLALQQGQQFLLQAVQGLQQGQQGLQQGQQELQQGQQELQQGQQELRQGQQELQQGQQELRQMLVGAHNLAARVHNRDAREDGPLQPLRNDVHHPGAEFGALPAAGVFPPTTTALWIEWTHAQVDTLAEFYGVDFGQQGSMLLPNRKSLVKAFIKGP</sequence>
<dbReference type="EMBL" id="GL433863">
    <property type="protein sequence ID" value="EFN51492.1"/>
    <property type="molecule type" value="Genomic_DNA"/>
</dbReference>
<evidence type="ECO:0000313" key="3">
    <source>
        <dbReference type="Proteomes" id="UP000008141"/>
    </source>
</evidence>
<protein>
    <submittedName>
        <fullName evidence="2">Expressed protein</fullName>
    </submittedName>
</protein>
<evidence type="ECO:0000313" key="2">
    <source>
        <dbReference type="EMBL" id="EFN51492.1"/>
    </source>
</evidence>
<proteinExistence type="predicted"/>
<accession>E1ZRM9</accession>
<dbReference type="Proteomes" id="UP000008141">
    <property type="component" value="Unassembled WGS sequence"/>
</dbReference>
<dbReference type="InParanoid" id="E1ZRM9"/>
<keyword evidence="3" id="KW-1185">Reference proteome</keyword>
<organism evidence="3">
    <name type="scientific">Chlorella variabilis</name>
    <name type="common">Green alga</name>
    <dbReference type="NCBI Taxonomy" id="554065"/>
    <lineage>
        <taxon>Eukaryota</taxon>
        <taxon>Viridiplantae</taxon>
        <taxon>Chlorophyta</taxon>
        <taxon>core chlorophytes</taxon>
        <taxon>Trebouxiophyceae</taxon>
        <taxon>Chlorellales</taxon>
        <taxon>Chlorellaceae</taxon>
        <taxon>Chlorella clade</taxon>
        <taxon>Chlorella</taxon>
    </lineage>
</organism>
<dbReference type="GeneID" id="17350876"/>